<evidence type="ECO:0000313" key="1">
    <source>
        <dbReference type="EMBL" id="NVZ08296.1"/>
    </source>
</evidence>
<dbReference type="Proteomes" id="UP000592294">
    <property type="component" value="Unassembled WGS sequence"/>
</dbReference>
<dbReference type="RefSeq" id="WP_176975084.1">
    <property type="nucleotide sequence ID" value="NZ_JABZEO010000002.1"/>
</dbReference>
<dbReference type="AlphaFoldDB" id="A0A850R7D8"/>
<protein>
    <submittedName>
        <fullName evidence="1">Uncharacterized protein</fullName>
    </submittedName>
</protein>
<sequence>MSLYANLRLKASPSPVPAVKGHWFNIRFTPDLTDGETLNIGVGFVAEDRQIHAKLLADFTCLHCLYGDRLDFDELQFLIDLLRQHWTYTGVPQSPPSPNIAFSVLKYAAGDSIEAILEELYQETVSLQPDSFARRRANNNIRCIDTQAARVLVFEAMVRKAPLSAAMLATNPIWSVDGNKRLDMPIRSHHRFGTLISLWYQTTQTRELNTLRAQADLDAARRLFPDDVGGLFILRPPVGQPGYDQKQQQQINQVIEMTTWRLSMQHMRCEVEDDPDILAERVLRWSDMTAVHI</sequence>
<keyword evidence="2" id="KW-1185">Reference proteome</keyword>
<organism evidence="1 2">
    <name type="scientific">Allochromatium humboldtianum</name>
    <dbReference type="NCBI Taxonomy" id="504901"/>
    <lineage>
        <taxon>Bacteria</taxon>
        <taxon>Pseudomonadati</taxon>
        <taxon>Pseudomonadota</taxon>
        <taxon>Gammaproteobacteria</taxon>
        <taxon>Chromatiales</taxon>
        <taxon>Chromatiaceae</taxon>
        <taxon>Allochromatium</taxon>
    </lineage>
</organism>
<evidence type="ECO:0000313" key="2">
    <source>
        <dbReference type="Proteomes" id="UP000592294"/>
    </source>
</evidence>
<reference evidence="1 2" key="1">
    <citation type="submission" date="2020-06" db="EMBL/GenBank/DDBJ databases">
        <title>Whole-genome sequence of Allochromatium humboldtianum DSM 21881, type strain.</title>
        <authorList>
            <person name="Kyndt J.A."/>
            <person name="Meyer T.E."/>
        </authorList>
    </citation>
    <scope>NUCLEOTIDE SEQUENCE [LARGE SCALE GENOMIC DNA]</scope>
    <source>
        <strain evidence="1 2">DSM 21881</strain>
    </source>
</reference>
<comment type="caution">
    <text evidence="1">The sequence shown here is derived from an EMBL/GenBank/DDBJ whole genome shotgun (WGS) entry which is preliminary data.</text>
</comment>
<accession>A0A850R7D8</accession>
<name>A0A850R7D8_9GAMM</name>
<proteinExistence type="predicted"/>
<dbReference type="EMBL" id="JABZEO010000002">
    <property type="protein sequence ID" value="NVZ08296.1"/>
    <property type="molecule type" value="Genomic_DNA"/>
</dbReference>
<gene>
    <name evidence="1" type="ORF">HW932_03370</name>
</gene>